<comment type="caution">
    <text evidence="1">The sequence shown here is derived from an EMBL/GenBank/DDBJ whole genome shotgun (WGS) entry which is preliminary data.</text>
</comment>
<gene>
    <name evidence="1" type="ORF">MSG28_016030</name>
</gene>
<proteinExistence type="predicted"/>
<sequence length="395" mass="44652">MATEDKCDSNARAYPRGDGDKNHRSQPALSNKLRLGTWNLGTMTGRSAELSQILHNRNINICCIQETKWKGSKSREIGHGFQLVYHGVDTKRNGVGIILDQNLKHRIVGVERKSDRLIAIKLAMDDQPILNIVSAYAPQVGCPALEKEAFWEDFDEILQSIPAEECIHIGAYLNGHVGARPLECIHPMKIKLAIRKMEHNKALGPDNVPVDIWKLLGEDALPWLTSLFNKIAFEGKIPASWRLSYLCPLFKNVAQCNNYRGIKLMSHTLKLWERVIGARLTALTKPTANQFGFTTGRSTIEAIQTIRILMEKHRVNKENLYLVFIDLEKAFDKVPRELVWQALRAQEIPEAYITLIQDMYDDVSTQIKSPAGISDPFYVRVGVHQADDSDKSKCD</sequence>
<evidence type="ECO:0000313" key="2">
    <source>
        <dbReference type="Proteomes" id="UP001064048"/>
    </source>
</evidence>
<evidence type="ECO:0000313" key="1">
    <source>
        <dbReference type="EMBL" id="KAI8431530.1"/>
    </source>
</evidence>
<protein>
    <submittedName>
        <fullName evidence="1">Uncharacterized protein</fullName>
    </submittedName>
</protein>
<accession>A0ACC0K5J9</accession>
<reference evidence="1 2" key="1">
    <citation type="journal article" date="2022" name="Genome Biol. Evol.">
        <title>The Spruce Budworm Genome: Reconstructing the Evolutionary History of Antifreeze Proteins.</title>
        <authorList>
            <person name="Beliveau C."/>
            <person name="Gagne P."/>
            <person name="Picq S."/>
            <person name="Vernygora O."/>
            <person name="Keeling C.I."/>
            <person name="Pinkney K."/>
            <person name="Doucet D."/>
            <person name="Wen F."/>
            <person name="Johnston J.S."/>
            <person name="Maaroufi H."/>
            <person name="Boyle B."/>
            <person name="Laroche J."/>
            <person name="Dewar K."/>
            <person name="Juretic N."/>
            <person name="Blackburn G."/>
            <person name="Nisole A."/>
            <person name="Brunet B."/>
            <person name="Brandao M."/>
            <person name="Lumley L."/>
            <person name="Duan J."/>
            <person name="Quan G."/>
            <person name="Lucarotti C.J."/>
            <person name="Roe A.D."/>
            <person name="Sperling F.A.H."/>
            <person name="Levesque R.C."/>
            <person name="Cusson M."/>
        </authorList>
    </citation>
    <scope>NUCLEOTIDE SEQUENCE [LARGE SCALE GENOMIC DNA]</scope>
    <source>
        <strain evidence="1">Glfc:IPQL:Cfum</strain>
    </source>
</reference>
<keyword evidence="2" id="KW-1185">Reference proteome</keyword>
<name>A0ACC0K5J9_CHOFU</name>
<dbReference type="EMBL" id="CM046130">
    <property type="protein sequence ID" value="KAI8431530.1"/>
    <property type="molecule type" value="Genomic_DNA"/>
</dbReference>
<organism evidence="1 2">
    <name type="scientific">Choristoneura fumiferana</name>
    <name type="common">Spruce budworm moth</name>
    <name type="synonym">Archips fumiferana</name>
    <dbReference type="NCBI Taxonomy" id="7141"/>
    <lineage>
        <taxon>Eukaryota</taxon>
        <taxon>Metazoa</taxon>
        <taxon>Ecdysozoa</taxon>
        <taxon>Arthropoda</taxon>
        <taxon>Hexapoda</taxon>
        <taxon>Insecta</taxon>
        <taxon>Pterygota</taxon>
        <taxon>Neoptera</taxon>
        <taxon>Endopterygota</taxon>
        <taxon>Lepidoptera</taxon>
        <taxon>Glossata</taxon>
        <taxon>Ditrysia</taxon>
        <taxon>Tortricoidea</taxon>
        <taxon>Tortricidae</taxon>
        <taxon>Tortricinae</taxon>
        <taxon>Choristoneura</taxon>
    </lineage>
</organism>
<dbReference type="Proteomes" id="UP001064048">
    <property type="component" value="Chromosome 30"/>
</dbReference>